<evidence type="ECO:0000256" key="2">
    <source>
        <dbReference type="ARBA" id="ARBA00022481"/>
    </source>
</evidence>
<evidence type="ECO:0000256" key="1">
    <source>
        <dbReference type="ARBA" id="ARBA00010835"/>
    </source>
</evidence>
<dbReference type="Gene3D" id="3.30.160.20">
    <property type="match status" value="1"/>
</dbReference>
<organism evidence="5 6">
    <name type="scientific">Papiliotrema laurentii</name>
    <name type="common">Cryptococcus laurentii</name>
    <dbReference type="NCBI Taxonomy" id="5418"/>
    <lineage>
        <taxon>Eukaryota</taxon>
        <taxon>Fungi</taxon>
        <taxon>Dikarya</taxon>
        <taxon>Basidiomycota</taxon>
        <taxon>Agaricomycotina</taxon>
        <taxon>Tremellomycetes</taxon>
        <taxon>Tremellales</taxon>
        <taxon>Rhynchogastremaceae</taxon>
        <taxon>Papiliotrema</taxon>
    </lineage>
</organism>
<dbReference type="SMART" id="SM00937">
    <property type="entry name" value="PCRF"/>
    <property type="match status" value="1"/>
</dbReference>
<protein>
    <submittedName>
        <fullName evidence="5">Peptide chain release factor 1, mitochondrial</fullName>
    </submittedName>
</protein>
<dbReference type="GO" id="GO:0032543">
    <property type="term" value="P:mitochondrial translation"/>
    <property type="evidence" value="ECO:0007669"/>
    <property type="project" value="UniProtKB-ARBA"/>
</dbReference>
<dbReference type="EMBL" id="JAODAN010000002">
    <property type="protein sequence ID" value="KAK1926077.1"/>
    <property type="molecule type" value="Genomic_DNA"/>
</dbReference>
<evidence type="ECO:0000313" key="5">
    <source>
        <dbReference type="EMBL" id="KAK1926077.1"/>
    </source>
</evidence>
<sequence length="459" mass="51729">MWALRRGGHVVRSLAGPRRSAAPSFPVCPRCLSQMTLTRSMGNQFARRTQLARRDDVSLRTYAAEAREEDSYYVSQVEEDHGMLLETAFQKVETYYKALQDTREDMSVEEQKDRAKILKELEPLAQAWESYENLRKAIIDTQTHLEDPDPTMREMFTAEYDGLIAEIDNLITNILPQILLPPLPAAPLPAMMTLTAGIGGGESARFLEEMSKMYMKYAENKGWTVKIISASEGAMAKGSGGNGYREMALKFLPSEWAEDGAECFGELMWEGGTHRVQRVPPGASVDKLQSSTVNVNVSPIYPDTEEEPLFNPKDVREDTMRARGPGGQHVNKTESAIRLIHIPTGITVSMQDSRSQAQNRAWAWDVLRARMSEKKRQEEQDRRNANRLHAIKNSSRGDKVRTYNFPQDRVTDHRIGFSSNGLEDILSGDGFGVIVDAMKKDLAERRLQALLQGEEDLME</sequence>
<feature type="domain" description="Prokaryotic-type class I peptide chain release factors" evidence="4">
    <location>
        <begin position="321"/>
        <end position="337"/>
    </location>
</feature>
<dbReference type="PANTHER" id="PTHR43804">
    <property type="entry name" value="LD18447P"/>
    <property type="match status" value="1"/>
</dbReference>
<keyword evidence="2" id="KW-0488">Methylation</keyword>
<keyword evidence="3" id="KW-0648">Protein biosynthesis</keyword>
<evidence type="ECO:0000256" key="3">
    <source>
        <dbReference type="ARBA" id="ARBA00022917"/>
    </source>
</evidence>
<dbReference type="Pfam" id="PF00472">
    <property type="entry name" value="RF-1"/>
    <property type="match status" value="1"/>
</dbReference>
<dbReference type="GO" id="GO:0005739">
    <property type="term" value="C:mitochondrion"/>
    <property type="evidence" value="ECO:0007669"/>
    <property type="project" value="GOC"/>
</dbReference>
<dbReference type="PROSITE" id="PS00745">
    <property type="entry name" value="RF_PROK_I"/>
    <property type="match status" value="1"/>
</dbReference>
<dbReference type="AlphaFoldDB" id="A0AAD9L827"/>
<evidence type="ECO:0000259" key="4">
    <source>
        <dbReference type="PROSITE" id="PS00745"/>
    </source>
</evidence>
<keyword evidence="6" id="KW-1185">Reference proteome</keyword>
<dbReference type="PANTHER" id="PTHR43804:SF7">
    <property type="entry name" value="LD18447P"/>
    <property type="match status" value="1"/>
</dbReference>
<name>A0AAD9L827_PAPLA</name>
<reference evidence="5" key="1">
    <citation type="submission" date="2023-02" db="EMBL/GenBank/DDBJ databases">
        <title>Identification and recombinant expression of a fungal hydrolase from Papiliotrema laurentii that hydrolyzes apple cutin and clears colloidal polyester polyurethane.</title>
        <authorList>
            <consortium name="DOE Joint Genome Institute"/>
            <person name="Roman V.A."/>
            <person name="Bojanowski C."/>
            <person name="Crable B.R."/>
            <person name="Wagner D.N."/>
            <person name="Hung C.S."/>
            <person name="Nadeau L.J."/>
            <person name="Schratz L."/>
            <person name="Haridas S."/>
            <person name="Pangilinan J."/>
            <person name="Lipzen A."/>
            <person name="Na H."/>
            <person name="Yan M."/>
            <person name="Ng V."/>
            <person name="Grigoriev I.V."/>
            <person name="Spatafora J.W."/>
            <person name="Barlow D."/>
            <person name="Biffinger J."/>
            <person name="Kelley-Loughnane N."/>
            <person name="Varaljay V.A."/>
            <person name="Crookes-Goodson W.J."/>
        </authorList>
    </citation>
    <scope>NUCLEOTIDE SEQUENCE</scope>
    <source>
        <strain evidence="5">5307AH</strain>
    </source>
</reference>
<dbReference type="Gene3D" id="3.30.70.1660">
    <property type="match status" value="1"/>
</dbReference>
<evidence type="ECO:0000313" key="6">
    <source>
        <dbReference type="Proteomes" id="UP001182556"/>
    </source>
</evidence>
<dbReference type="InterPro" id="IPR005139">
    <property type="entry name" value="PCRF"/>
</dbReference>
<dbReference type="InterPro" id="IPR045853">
    <property type="entry name" value="Pep_chain_release_fac_I_sf"/>
</dbReference>
<dbReference type="InterPro" id="IPR050057">
    <property type="entry name" value="Prokaryotic/Mito_RF"/>
</dbReference>
<dbReference type="Gene3D" id="6.10.140.1950">
    <property type="match status" value="1"/>
</dbReference>
<dbReference type="GO" id="GO:0003747">
    <property type="term" value="F:translation release factor activity"/>
    <property type="evidence" value="ECO:0007669"/>
    <property type="project" value="InterPro"/>
</dbReference>
<dbReference type="Proteomes" id="UP001182556">
    <property type="component" value="Unassembled WGS sequence"/>
</dbReference>
<dbReference type="SUPFAM" id="SSF75620">
    <property type="entry name" value="Release factor"/>
    <property type="match status" value="1"/>
</dbReference>
<proteinExistence type="inferred from homology"/>
<comment type="caution">
    <text evidence="5">The sequence shown here is derived from an EMBL/GenBank/DDBJ whole genome shotgun (WGS) entry which is preliminary data.</text>
</comment>
<dbReference type="FunFam" id="3.30.160.20:FF:000004">
    <property type="entry name" value="Peptide chain release factor 1"/>
    <property type="match status" value="1"/>
</dbReference>
<accession>A0AAD9L827</accession>
<dbReference type="InterPro" id="IPR000352">
    <property type="entry name" value="Pep_chain_release_fac_I"/>
</dbReference>
<dbReference type="Pfam" id="PF03462">
    <property type="entry name" value="PCRF"/>
    <property type="match status" value="1"/>
</dbReference>
<gene>
    <name evidence="5" type="ORF">DB88DRAFT_460557</name>
</gene>
<comment type="similarity">
    <text evidence="1">Belongs to the prokaryotic/mitochondrial release factor family.</text>
</comment>